<feature type="binding site" evidence="5">
    <location>
        <begin position="119"/>
        <end position="123"/>
    </location>
    <ligand>
        <name>S-adenosyl-L-methionine</name>
        <dbReference type="ChEBI" id="CHEBI:59789"/>
    </ligand>
</feature>
<feature type="domain" description="Release factor glutamine methyltransferase N-terminal" evidence="7">
    <location>
        <begin position="9"/>
        <end position="78"/>
    </location>
</feature>
<dbReference type="InterPro" id="IPR019874">
    <property type="entry name" value="RF_methyltr_PrmC"/>
</dbReference>
<evidence type="ECO:0000256" key="4">
    <source>
        <dbReference type="ARBA" id="ARBA00048391"/>
    </source>
</evidence>
<evidence type="ECO:0000313" key="8">
    <source>
        <dbReference type="EMBL" id="NIY73329.1"/>
    </source>
</evidence>
<evidence type="ECO:0000259" key="7">
    <source>
        <dbReference type="Pfam" id="PF17827"/>
    </source>
</evidence>
<gene>
    <name evidence="5 8" type="primary">prmC</name>
    <name evidence="8" type="ORF">HCZ30_12915</name>
</gene>
<dbReference type="CDD" id="cd02440">
    <property type="entry name" value="AdoMet_MTases"/>
    <property type="match status" value="1"/>
</dbReference>
<feature type="binding site" evidence="5">
    <location>
        <begin position="185"/>
        <end position="188"/>
    </location>
    <ligand>
        <name>substrate</name>
    </ligand>
</feature>
<evidence type="ECO:0000256" key="3">
    <source>
        <dbReference type="ARBA" id="ARBA00022691"/>
    </source>
</evidence>
<comment type="function">
    <text evidence="5">Methylates the class 1 translation termination release factors RF1/PrfA and RF2/PrfB on the glutamine residue of the universally conserved GGQ motif.</text>
</comment>
<dbReference type="NCBIfam" id="TIGR03534">
    <property type="entry name" value="RF_mod_PrmC"/>
    <property type="match status" value="1"/>
</dbReference>
<dbReference type="EC" id="2.1.1.297" evidence="5"/>
<dbReference type="InterPro" id="IPR029063">
    <property type="entry name" value="SAM-dependent_MTases_sf"/>
</dbReference>
<keyword evidence="2 5" id="KW-0808">Transferase</keyword>
<dbReference type="InterPro" id="IPR004556">
    <property type="entry name" value="HemK-like"/>
</dbReference>
<dbReference type="InterPro" id="IPR040758">
    <property type="entry name" value="PrmC_N"/>
</dbReference>
<dbReference type="Gene3D" id="3.40.50.150">
    <property type="entry name" value="Vaccinia Virus protein VP39"/>
    <property type="match status" value="1"/>
</dbReference>
<reference evidence="8 9" key="1">
    <citation type="submission" date="2020-03" db="EMBL/GenBank/DDBJ databases">
        <title>Bacterial isolates of synthetic phycosphere.</title>
        <authorList>
            <person name="Fu H."/>
            <person name="Moran M.A."/>
        </authorList>
    </citation>
    <scope>NUCLEOTIDE SEQUENCE [LARGE SCALE GENOMIC DNA]</scope>
    <source>
        <strain evidence="8 9">HF1</strain>
    </source>
</reference>
<dbReference type="InterPro" id="IPR002052">
    <property type="entry name" value="DNA_methylase_N6_adenine_CS"/>
</dbReference>
<dbReference type="InterPro" id="IPR007848">
    <property type="entry name" value="Small_mtfrase_dom"/>
</dbReference>
<evidence type="ECO:0000313" key="9">
    <source>
        <dbReference type="Proteomes" id="UP000709466"/>
    </source>
</evidence>
<evidence type="ECO:0000256" key="1">
    <source>
        <dbReference type="ARBA" id="ARBA00022603"/>
    </source>
</evidence>
<feature type="binding site" evidence="5">
    <location>
        <position position="142"/>
    </location>
    <ligand>
        <name>S-adenosyl-L-methionine</name>
        <dbReference type="ChEBI" id="CHEBI:59789"/>
    </ligand>
</feature>
<dbReference type="PANTHER" id="PTHR18895">
    <property type="entry name" value="HEMK METHYLTRANSFERASE"/>
    <property type="match status" value="1"/>
</dbReference>
<dbReference type="PROSITE" id="PS00092">
    <property type="entry name" value="N6_MTASE"/>
    <property type="match status" value="1"/>
</dbReference>
<comment type="similarity">
    <text evidence="5">Belongs to the protein N5-glutamine methyltransferase family. PrmC subfamily.</text>
</comment>
<feature type="binding site" evidence="5">
    <location>
        <position position="185"/>
    </location>
    <ligand>
        <name>S-adenosyl-L-methionine</name>
        <dbReference type="ChEBI" id="CHEBI:59789"/>
    </ligand>
</feature>
<dbReference type="Gene3D" id="1.10.8.10">
    <property type="entry name" value="DNA helicase RuvA subunit, C-terminal domain"/>
    <property type="match status" value="1"/>
</dbReference>
<evidence type="ECO:0000259" key="6">
    <source>
        <dbReference type="Pfam" id="PF05175"/>
    </source>
</evidence>
<sequence>MSRPTGSVVLAQAVRQLNDAGVPDAPRDARRILAHVCGVEAGRLTLILPDPVTEDQEARFAALILRRAAREPVSHLIGRRAFYGRDFKVNRHVLDPRPETEILIEVALQEPFHGVIDLGTGSGCILLTLLAEMPDAQGVGTDISKDACLVAEDNADALGLSERAVILNTSWLNGIEGQIDLIVSNPPYISADEMDGLSPEVLDYEPHLALTDNADGLTCYREIARTAPQHLAPGGRLIVEIGPSQGAEVAGLFRAAGLTGVRIVSDLDGRDRVVIGCQTAD</sequence>
<feature type="domain" description="Methyltransferase small" evidence="6">
    <location>
        <begin position="100"/>
        <end position="192"/>
    </location>
</feature>
<dbReference type="Pfam" id="PF17827">
    <property type="entry name" value="PrmC_N"/>
    <property type="match status" value="1"/>
</dbReference>
<proteinExistence type="inferred from homology"/>
<keyword evidence="3 5" id="KW-0949">S-adenosyl-L-methionine</keyword>
<dbReference type="Pfam" id="PF05175">
    <property type="entry name" value="MTS"/>
    <property type="match status" value="1"/>
</dbReference>
<feature type="binding site" evidence="5">
    <location>
        <position position="171"/>
    </location>
    <ligand>
        <name>S-adenosyl-L-methionine</name>
        <dbReference type="ChEBI" id="CHEBI:59789"/>
    </ligand>
</feature>
<keyword evidence="1 5" id="KW-0489">Methyltransferase</keyword>
<evidence type="ECO:0000256" key="2">
    <source>
        <dbReference type="ARBA" id="ARBA00022679"/>
    </source>
</evidence>
<dbReference type="EMBL" id="JAATOP010000009">
    <property type="protein sequence ID" value="NIY73329.1"/>
    <property type="molecule type" value="Genomic_DNA"/>
</dbReference>
<organism evidence="8 9">
    <name type="scientific">Marivivens donghaensis</name>
    <dbReference type="NCBI Taxonomy" id="1699413"/>
    <lineage>
        <taxon>Bacteria</taxon>
        <taxon>Pseudomonadati</taxon>
        <taxon>Pseudomonadota</taxon>
        <taxon>Alphaproteobacteria</taxon>
        <taxon>Rhodobacterales</taxon>
        <taxon>Paracoccaceae</taxon>
        <taxon>Marivivens group</taxon>
        <taxon>Marivivens</taxon>
    </lineage>
</organism>
<dbReference type="PANTHER" id="PTHR18895:SF74">
    <property type="entry name" value="MTRF1L RELEASE FACTOR GLUTAMINE METHYLTRANSFERASE"/>
    <property type="match status" value="1"/>
</dbReference>
<dbReference type="InterPro" id="IPR050320">
    <property type="entry name" value="N5-glutamine_MTase"/>
</dbReference>
<dbReference type="Proteomes" id="UP000709466">
    <property type="component" value="Unassembled WGS sequence"/>
</dbReference>
<dbReference type="GO" id="GO:0102559">
    <property type="term" value="F:peptide chain release factor N(5)-glutamine methyltransferase activity"/>
    <property type="evidence" value="ECO:0007669"/>
    <property type="project" value="UniProtKB-EC"/>
</dbReference>
<dbReference type="NCBIfam" id="TIGR00536">
    <property type="entry name" value="hemK_fam"/>
    <property type="match status" value="1"/>
</dbReference>
<name>A0ABX0W250_9RHOB</name>
<comment type="catalytic activity">
    <reaction evidence="4 5">
        <text>L-glutaminyl-[peptide chain release factor] + S-adenosyl-L-methionine = N(5)-methyl-L-glutaminyl-[peptide chain release factor] + S-adenosyl-L-homocysteine + H(+)</text>
        <dbReference type="Rhea" id="RHEA:42896"/>
        <dbReference type="Rhea" id="RHEA-COMP:10271"/>
        <dbReference type="Rhea" id="RHEA-COMP:10272"/>
        <dbReference type="ChEBI" id="CHEBI:15378"/>
        <dbReference type="ChEBI" id="CHEBI:30011"/>
        <dbReference type="ChEBI" id="CHEBI:57856"/>
        <dbReference type="ChEBI" id="CHEBI:59789"/>
        <dbReference type="ChEBI" id="CHEBI:61891"/>
        <dbReference type="EC" id="2.1.1.297"/>
    </reaction>
</comment>
<protein>
    <recommendedName>
        <fullName evidence="5">Release factor glutamine methyltransferase</fullName>
        <shortName evidence="5">RF MTase</shortName>
        <ecNumber evidence="5">2.1.1.297</ecNumber>
    </recommendedName>
    <alternativeName>
        <fullName evidence="5">N5-glutamine methyltransferase PrmC</fullName>
    </alternativeName>
    <alternativeName>
        <fullName evidence="5">Protein-(glutamine-N5) MTase PrmC</fullName>
    </alternativeName>
    <alternativeName>
        <fullName evidence="5">Protein-glutamine N-methyltransferase PrmC</fullName>
    </alternativeName>
</protein>
<dbReference type="GO" id="GO:0032259">
    <property type="term" value="P:methylation"/>
    <property type="evidence" value="ECO:0007669"/>
    <property type="project" value="UniProtKB-KW"/>
</dbReference>
<dbReference type="SUPFAM" id="SSF53335">
    <property type="entry name" value="S-adenosyl-L-methionine-dependent methyltransferases"/>
    <property type="match status" value="1"/>
</dbReference>
<dbReference type="HAMAP" id="MF_02126">
    <property type="entry name" value="RF_methyltr_PrmC"/>
    <property type="match status" value="1"/>
</dbReference>
<comment type="caution">
    <text evidence="8">The sequence shown here is derived from an EMBL/GenBank/DDBJ whole genome shotgun (WGS) entry which is preliminary data.</text>
</comment>
<dbReference type="RefSeq" id="WP_167638719.1">
    <property type="nucleotide sequence ID" value="NZ_JAATOP010000009.1"/>
</dbReference>
<keyword evidence="9" id="KW-1185">Reference proteome</keyword>
<evidence type="ECO:0000256" key="5">
    <source>
        <dbReference type="HAMAP-Rule" id="MF_02126"/>
    </source>
</evidence>
<accession>A0ABX0W250</accession>